<name>A0A9P6FL59_9FUNG</name>
<feature type="compositionally biased region" description="Basic and acidic residues" evidence="1">
    <location>
        <begin position="24"/>
        <end position="35"/>
    </location>
</feature>
<evidence type="ECO:0000256" key="1">
    <source>
        <dbReference type="SAM" id="MobiDB-lite"/>
    </source>
</evidence>
<comment type="caution">
    <text evidence="2">The sequence shown here is derived from an EMBL/GenBank/DDBJ whole genome shotgun (WGS) entry which is preliminary data.</text>
</comment>
<feature type="region of interest" description="Disordered" evidence="1">
    <location>
        <begin position="339"/>
        <end position="358"/>
    </location>
</feature>
<proteinExistence type="predicted"/>
<feature type="region of interest" description="Disordered" evidence="1">
    <location>
        <begin position="1"/>
        <end position="84"/>
    </location>
</feature>
<protein>
    <submittedName>
        <fullName evidence="2">Uncharacterized protein</fullName>
    </submittedName>
</protein>
<keyword evidence="3" id="KW-1185">Reference proteome</keyword>
<reference evidence="2" key="1">
    <citation type="journal article" date="2020" name="Fungal Divers.">
        <title>Resolving the Mortierellaceae phylogeny through synthesis of multi-gene phylogenetics and phylogenomics.</title>
        <authorList>
            <person name="Vandepol N."/>
            <person name="Liber J."/>
            <person name="Desiro A."/>
            <person name="Na H."/>
            <person name="Kennedy M."/>
            <person name="Barry K."/>
            <person name="Grigoriev I.V."/>
            <person name="Miller A.N."/>
            <person name="O'Donnell K."/>
            <person name="Stajich J.E."/>
            <person name="Bonito G."/>
        </authorList>
    </citation>
    <scope>NUCLEOTIDE SEQUENCE</scope>
    <source>
        <strain evidence="2">KOD1015</strain>
    </source>
</reference>
<dbReference type="AlphaFoldDB" id="A0A9P6FL59"/>
<evidence type="ECO:0000313" key="3">
    <source>
        <dbReference type="Proteomes" id="UP000780801"/>
    </source>
</evidence>
<feature type="compositionally biased region" description="Pro residues" evidence="1">
    <location>
        <begin position="492"/>
        <end position="509"/>
    </location>
</feature>
<dbReference type="OrthoDB" id="2447447at2759"/>
<feature type="region of interest" description="Disordered" evidence="1">
    <location>
        <begin position="477"/>
        <end position="509"/>
    </location>
</feature>
<feature type="region of interest" description="Disordered" evidence="1">
    <location>
        <begin position="261"/>
        <end position="325"/>
    </location>
</feature>
<dbReference type="Proteomes" id="UP000780801">
    <property type="component" value="Unassembled WGS sequence"/>
</dbReference>
<sequence>MAAVNSLTGNGSRFGSSTSLNSSKESKQAAREWKKTLLQSEEEGQRSEWQGEEDDDGEHDGLGPEVKHALGGSSSGGQGLFTDAMLQDHNPEDRRDSMGRMAAAFVSQPGAFSIQTLPFRPEDMSSQEGETIPSDLLVKGVEKPVPLPYNPLFSPSAPMSVDLTHQPRNHTRTVSASAALQQRGNRAHHFAVRANSAHALQEQSTDQSHGRRAPRTRGATSVSSHALALLSPSILLHSQALGPNPSSPSMIAEFQDLVSPLARSEPGSPQRSPIGKRASPTNRHYRRLTSSSRTLNAPFQSGNNYSIPGFSPSQPSFPATPMTTGHAQELPHTYQQLHHYQHHYQHQHQPSQHSQNQWSSWFNRKRHSRNPSRATMASCPPFSVPLGGVNPPSPLLEAIGESTSQLTTEHLQDFTKPIYEGTNTSSVDHSNNTTLIGTGTGTGGSEPSQGMVSEAISPYLYHRRHISSVASMNLCQERDRERDMHDRDPQEPWLPPVPPTATPSSPPPLPTPLTATGFQLPQYRTDTALALWGLRAIPSWIPLSSLKIAWSSLAILVLTIGGTIVYDFVQLGLGNDLVSGS</sequence>
<feature type="compositionally biased region" description="Polar residues" evidence="1">
    <location>
        <begin position="288"/>
        <end position="325"/>
    </location>
</feature>
<feature type="region of interest" description="Disordered" evidence="1">
    <location>
        <begin position="196"/>
        <end position="224"/>
    </location>
</feature>
<dbReference type="EMBL" id="JAABOA010005112">
    <property type="protein sequence ID" value="KAF9577232.1"/>
    <property type="molecule type" value="Genomic_DNA"/>
</dbReference>
<feature type="compositionally biased region" description="Basic and acidic residues" evidence="1">
    <location>
        <begin position="477"/>
        <end position="490"/>
    </location>
</feature>
<evidence type="ECO:0000313" key="2">
    <source>
        <dbReference type="EMBL" id="KAF9577232.1"/>
    </source>
</evidence>
<feature type="compositionally biased region" description="Polar residues" evidence="1">
    <location>
        <begin position="1"/>
        <end position="15"/>
    </location>
</feature>
<gene>
    <name evidence="2" type="ORF">BGW38_007702</name>
</gene>
<feature type="compositionally biased region" description="Basic and acidic residues" evidence="1">
    <location>
        <begin position="59"/>
        <end position="68"/>
    </location>
</feature>
<organism evidence="2 3">
    <name type="scientific">Lunasporangiospora selenospora</name>
    <dbReference type="NCBI Taxonomy" id="979761"/>
    <lineage>
        <taxon>Eukaryota</taxon>
        <taxon>Fungi</taxon>
        <taxon>Fungi incertae sedis</taxon>
        <taxon>Mucoromycota</taxon>
        <taxon>Mortierellomycotina</taxon>
        <taxon>Mortierellomycetes</taxon>
        <taxon>Mortierellales</taxon>
        <taxon>Mortierellaceae</taxon>
        <taxon>Lunasporangiospora</taxon>
    </lineage>
</organism>
<accession>A0A9P6FL59</accession>